<gene>
    <name evidence="2" type="ORF">VTL71DRAFT_5392</name>
</gene>
<sequence>MVLNDIDAHGMDPSSIPLGPIHQGRSSLRPKPGDLPLPGVESTPREGKWQQKEEDDEPTPAGSERSIPTATTAGESTRPALSRSESTESTSSNASYRGETSVLPAISVPVEAISQEWDGAIVINNKWKDIMRNMIDDPAGERRSPLQKMMAKIGRHRNSCCLGAQNRLSRCCDSCRNICRPVKEKVIQHGRTVYYGVMKLARKFKDGDDVPMSKVPIPMKCTLNCLPKCGNRAPKVSLSVYIPQTRVCKGCVNWNYKCDGKDQMRFSSHCAQKLIKRWVLVVDERDSIMLDTRLWSSIPKEGMMIVNKKDEFDLVRNHIQQGRLVLRSRVESRWVGSVIDVTASENLYKARVILYASHEEAKAHGPLKKICQFDDPKWAEAMGTGNLLREGLLADHLSEWINKGGENLSEDCREALALLPNHIQRRMAETFKMACQTCREPVELFKKPTMTEASHDDRLSKGKELLPTGPLIRPDFLDPEDVRLATQMRLKAEILRRQRAARARLEAERLEEEQYLDGSPGPMGDAPQTTMTGPTPEASDCGDDTPSKPTNTSNPSSTLSINPPRPRNTLGTPSVNAAGQRLSNPASTNSQSLVNQGVPTSIQDWAHNPQCPRGSEDSDN</sequence>
<feature type="compositionally biased region" description="Polar residues" evidence="1">
    <location>
        <begin position="569"/>
        <end position="603"/>
    </location>
</feature>
<evidence type="ECO:0000313" key="2">
    <source>
        <dbReference type="EMBL" id="KAL2063587.1"/>
    </source>
</evidence>
<proteinExistence type="predicted"/>
<accession>A0ABR4C202</accession>
<evidence type="ECO:0000313" key="3">
    <source>
        <dbReference type="Proteomes" id="UP001595075"/>
    </source>
</evidence>
<feature type="compositionally biased region" description="Basic and acidic residues" evidence="1">
    <location>
        <begin position="43"/>
        <end position="52"/>
    </location>
</feature>
<dbReference type="EMBL" id="JAZHXI010000015">
    <property type="protein sequence ID" value="KAL2063587.1"/>
    <property type="molecule type" value="Genomic_DNA"/>
</dbReference>
<feature type="region of interest" description="Disordered" evidence="1">
    <location>
        <begin position="1"/>
        <end position="98"/>
    </location>
</feature>
<keyword evidence="3" id="KW-1185">Reference proteome</keyword>
<name>A0ABR4C202_9HELO</name>
<protein>
    <submittedName>
        <fullName evidence="2">Uncharacterized protein</fullName>
    </submittedName>
</protein>
<organism evidence="2 3">
    <name type="scientific">Oculimacula yallundae</name>
    <dbReference type="NCBI Taxonomy" id="86028"/>
    <lineage>
        <taxon>Eukaryota</taxon>
        <taxon>Fungi</taxon>
        <taxon>Dikarya</taxon>
        <taxon>Ascomycota</taxon>
        <taxon>Pezizomycotina</taxon>
        <taxon>Leotiomycetes</taxon>
        <taxon>Helotiales</taxon>
        <taxon>Ploettnerulaceae</taxon>
        <taxon>Oculimacula</taxon>
    </lineage>
</organism>
<feature type="compositionally biased region" description="Low complexity" evidence="1">
    <location>
        <begin position="82"/>
        <end position="92"/>
    </location>
</feature>
<feature type="compositionally biased region" description="Low complexity" evidence="1">
    <location>
        <begin position="547"/>
        <end position="562"/>
    </location>
</feature>
<feature type="compositionally biased region" description="Polar residues" evidence="1">
    <location>
        <begin position="66"/>
        <end position="75"/>
    </location>
</feature>
<dbReference type="Proteomes" id="UP001595075">
    <property type="component" value="Unassembled WGS sequence"/>
</dbReference>
<evidence type="ECO:0000256" key="1">
    <source>
        <dbReference type="SAM" id="MobiDB-lite"/>
    </source>
</evidence>
<feature type="compositionally biased region" description="Basic and acidic residues" evidence="1">
    <location>
        <begin position="1"/>
        <end position="10"/>
    </location>
</feature>
<comment type="caution">
    <text evidence="2">The sequence shown here is derived from an EMBL/GenBank/DDBJ whole genome shotgun (WGS) entry which is preliminary data.</text>
</comment>
<feature type="region of interest" description="Disordered" evidence="1">
    <location>
        <begin position="509"/>
        <end position="620"/>
    </location>
</feature>
<reference evidence="2 3" key="1">
    <citation type="journal article" date="2024" name="Commun. Biol.">
        <title>Comparative genomic analysis of thermophilic fungi reveals convergent evolutionary adaptations and gene losses.</title>
        <authorList>
            <person name="Steindorff A.S."/>
            <person name="Aguilar-Pontes M.V."/>
            <person name="Robinson A.J."/>
            <person name="Andreopoulos B."/>
            <person name="LaButti K."/>
            <person name="Kuo A."/>
            <person name="Mondo S."/>
            <person name="Riley R."/>
            <person name="Otillar R."/>
            <person name="Haridas S."/>
            <person name="Lipzen A."/>
            <person name="Grimwood J."/>
            <person name="Schmutz J."/>
            <person name="Clum A."/>
            <person name="Reid I.D."/>
            <person name="Moisan M.C."/>
            <person name="Butler G."/>
            <person name="Nguyen T.T.M."/>
            <person name="Dewar K."/>
            <person name="Conant G."/>
            <person name="Drula E."/>
            <person name="Henrissat B."/>
            <person name="Hansel C."/>
            <person name="Singer S."/>
            <person name="Hutchinson M.I."/>
            <person name="de Vries R.P."/>
            <person name="Natvig D.O."/>
            <person name="Powell A.J."/>
            <person name="Tsang A."/>
            <person name="Grigoriev I.V."/>
        </authorList>
    </citation>
    <scope>NUCLEOTIDE SEQUENCE [LARGE SCALE GENOMIC DNA]</scope>
    <source>
        <strain evidence="2 3">CBS 494.80</strain>
    </source>
</reference>